<protein>
    <submittedName>
        <fullName evidence="2">YdiY family protein</fullName>
    </submittedName>
</protein>
<dbReference type="RefSeq" id="WP_390213868.1">
    <property type="nucleotide sequence ID" value="NZ_JBHLXJ010000016.1"/>
</dbReference>
<evidence type="ECO:0000313" key="3">
    <source>
        <dbReference type="Proteomes" id="UP001589844"/>
    </source>
</evidence>
<evidence type="ECO:0000313" key="2">
    <source>
        <dbReference type="EMBL" id="MFC0351255.1"/>
    </source>
</evidence>
<dbReference type="Pfam" id="PF04338">
    <property type="entry name" value="DUF481"/>
    <property type="match status" value="1"/>
</dbReference>
<accession>A0ABV6IIF5</accession>
<keyword evidence="1" id="KW-0732">Signal</keyword>
<reference evidence="2 3" key="1">
    <citation type="submission" date="2024-09" db="EMBL/GenBank/DDBJ databases">
        <authorList>
            <person name="Sun Q."/>
            <person name="Mori K."/>
        </authorList>
    </citation>
    <scope>NUCLEOTIDE SEQUENCE [LARGE SCALE GENOMIC DNA]</scope>
    <source>
        <strain evidence="2 3">CCM 8677</strain>
    </source>
</reference>
<dbReference type="Proteomes" id="UP001589844">
    <property type="component" value="Unassembled WGS sequence"/>
</dbReference>
<organism evidence="2 3">
    <name type="scientific">Undibacterium danionis</name>
    <dbReference type="NCBI Taxonomy" id="1812100"/>
    <lineage>
        <taxon>Bacteria</taxon>
        <taxon>Pseudomonadati</taxon>
        <taxon>Pseudomonadota</taxon>
        <taxon>Betaproteobacteria</taxon>
        <taxon>Burkholderiales</taxon>
        <taxon>Oxalobacteraceae</taxon>
        <taxon>Undibacterium</taxon>
    </lineage>
</organism>
<proteinExistence type="predicted"/>
<feature type="chain" id="PRO_5045769412" evidence="1">
    <location>
        <begin position="30"/>
        <end position="257"/>
    </location>
</feature>
<name>A0ABV6IIF5_9BURK</name>
<keyword evidence="3" id="KW-1185">Reference proteome</keyword>
<dbReference type="InterPro" id="IPR007433">
    <property type="entry name" value="DUF481"/>
</dbReference>
<feature type="signal peptide" evidence="1">
    <location>
        <begin position="1"/>
        <end position="29"/>
    </location>
</feature>
<evidence type="ECO:0000256" key="1">
    <source>
        <dbReference type="SAM" id="SignalP"/>
    </source>
</evidence>
<gene>
    <name evidence="2" type="ORF">ACFFJH_15655</name>
</gene>
<comment type="caution">
    <text evidence="2">The sequence shown here is derived from an EMBL/GenBank/DDBJ whole genome shotgun (WGS) entry which is preliminary data.</text>
</comment>
<sequence>MHYLRIITLSCKSLMLLGFAITHCNPVQAQTIQDGTWHGGISIGGSLASSNTSSQTFNVVANTSKATPEDKLGFYSLINYGSNKVNNIKTNTAQLLRLGGRYDYNLSDSSFFFGGSELETNKIQNIDSRYSINAGAGFKMIKTDETNFDLFTGIGFSETQFGTTIPPSPTSKRGFEFLLGEESTHKISETSNIKQRWAIYPGTGDIGTRSTLDINLATVVANGWTLNAGASLSYTSKPSNNFKSTNSLITFGFGYKY</sequence>
<dbReference type="EMBL" id="JBHLXJ010000016">
    <property type="protein sequence ID" value="MFC0351255.1"/>
    <property type="molecule type" value="Genomic_DNA"/>
</dbReference>